<organism evidence="2 3">
    <name type="scientific">Streptococcus merionis</name>
    <dbReference type="NCBI Taxonomy" id="400065"/>
    <lineage>
        <taxon>Bacteria</taxon>
        <taxon>Bacillati</taxon>
        <taxon>Bacillota</taxon>
        <taxon>Bacilli</taxon>
        <taxon>Lactobacillales</taxon>
        <taxon>Streptococcaceae</taxon>
        <taxon>Streptococcus</taxon>
    </lineage>
</organism>
<gene>
    <name evidence="2" type="ORF">SAMEA4412692_01218</name>
</gene>
<feature type="domain" description="N-acetyltransferase" evidence="1">
    <location>
        <begin position="3"/>
        <end position="143"/>
    </location>
</feature>
<dbReference type="Pfam" id="PF00583">
    <property type="entry name" value="Acetyltransf_1"/>
    <property type="match status" value="1"/>
</dbReference>
<proteinExistence type="predicted"/>
<dbReference type="STRING" id="1123308.GCA_000380085_01858"/>
<dbReference type="SUPFAM" id="SSF55729">
    <property type="entry name" value="Acyl-CoA N-acyltransferases (Nat)"/>
    <property type="match status" value="1"/>
</dbReference>
<dbReference type="CDD" id="cd04301">
    <property type="entry name" value="NAT_SF"/>
    <property type="match status" value="1"/>
</dbReference>
<keyword evidence="2" id="KW-0808">Transferase</keyword>
<dbReference type="KEGG" id="smen:SAMEA4412692_1218"/>
<reference evidence="2 3" key="1">
    <citation type="submission" date="2017-06" db="EMBL/GenBank/DDBJ databases">
        <authorList>
            <consortium name="Pathogen Informatics"/>
        </authorList>
    </citation>
    <scope>NUCLEOTIDE SEQUENCE [LARGE SCALE GENOMIC DNA]</scope>
    <source>
        <strain evidence="2 3">NCTC13788</strain>
    </source>
</reference>
<dbReference type="Gene3D" id="3.40.630.30">
    <property type="match status" value="1"/>
</dbReference>
<dbReference type="InterPro" id="IPR000182">
    <property type="entry name" value="GNAT_dom"/>
</dbReference>
<dbReference type="eggNOG" id="COG0454">
    <property type="taxonomic scope" value="Bacteria"/>
</dbReference>
<name>A0A239SVZ5_9STRE</name>
<evidence type="ECO:0000313" key="3">
    <source>
        <dbReference type="Proteomes" id="UP000215185"/>
    </source>
</evidence>
<dbReference type="GO" id="GO:0008080">
    <property type="term" value="F:N-acetyltransferase activity"/>
    <property type="evidence" value="ECO:0007669"/>
    <property type="project" value="TreeGrafter"/>
</dbReference>
<evidence type="ECO:0000313" key="2">
    <source>
        <dbReference type="EMBL" id="SNU88753.1"/>
    </source>
</evidence>
<dbReference type="PROSITE" id="PS51186">
    <property type="entry name" value="GNAT"/>
    <property type="match status" value="1"/>
</dbReference>
<evidence type="ECO:0000259" key="1">
    <source>
        <dbReference type="PROSITE" id="PS51186"/>
    </source>
</evidence>
<dbReference type="PANTHER" id="PTHR13355">
    <property type="entry name" value="GLUCOSAMINE 6-PHOSPHATE N-ACETYLTRANSFERASE"/>
    <property type="match status" value="1"/>
</dbReference>
<dbReference type="EMBL" id="LT906439">
    <property type="protein sequence ID" value="SNU88753.1"/>
    <property type="molecule type" value="Genomic_DNA"/>
</dbReference>
<dbReference type="Proteomes" id="UP000215185">
    <property type="component" value="Chromosome 1"/>
</dbReference>
<protein>
    <submittedName>
        <fullName evidence="2">Acetyltransferase, GNAT family</fullName>
    </submittedName>
</protein>
<accession>A0A239SVZ5</accession>
<dbReference type="InterPro" id="IPR039143">
    <property type="entry name" value="GNPNAT1-like"/>
</dbReference>
<dbReference type="RefSeq" id="WP_026217030.1">
    <property type="nucleotide sequence ID" value="NZ_LT906439.1"/>
</dbReference>
<dbReference type="PANTHER" id="PTHR13355:SF22">
    <property type="entry name" value="SLL0786 PROTEIN"/>
    <property type="match status" value="1"/>
</dbReference>
<dbReference type="AlphaFoldDB" id="A0A239SVZ5"/>
<keyword evidence="3" id="KW-1185">Reference proteome</keyword>
<dbReference type="InterPro" id="IPR016181">
    <property type="entry name" value="Acyl_CoA_acyltransferase"/>
</dbReference>
<sequence>MTMKIGCEPYLRAASLFIRYTVFVLEKGIAAEDEFDQNDEKGIIYAVLYRDQMPVSTARFLPQGEKQARLTRVATLKDERSKGYGAQIIQALEQYARDEGFEHLVIHSELTARAFYEKIGYKPFSSIYEEDGEPCQSLEKYLEGEQY</sequence>